<dbReference type="Proteomes" id="UP000275394">
    <property type="component" value="Unassembled WGS sequence"/>
</dbReference>
<dbReference type="InterPro" id="IPR036286">
    <property type="entry name" value="LexA/Signal_pep-like_sf"/>
</dbReference>
<comment type="caution">
    <text evidence="5">The sequence shown here is derived from an EMBL/GenBank/DDBJ whole genome shotgun (WGS) entry which is preliminary data.</text>
</comment>
<feature type="domain" description="Peptidase S24/S26A/S26B/S26C" evidence="4">
    <location>
        <begin position="5"/>
        <end position="91"/>
    </location>
</feature>
<dbReference type="GO" id="GO:0004252">
    <property type="term" value="F:serine-type endopeptidase activity"/>
    <property type="evidence" value="ECO:0007669"/>
    <property type="project" value="InterPro"/>
</dbReference>
<dbReference type="InterPro" id="IPR015927">
    <property type="entry name" value="Peptidase_S24_S26A/B/C"/>
</dbReference>
<evidence type="ECO:0000259" key="4">
    <source>
        <dbReference type="Pfam" id="PF00717"/>
    </source>
</evidence>
<proteinExistence type="predicted"/>
<dbReference type="RefSeq" id="WP_162844076.1">
    <property type="nucleotide sequence ID" value="NZ_RKHR01000003.1"/>
</dbReference>
<dbReference type="GO" id="GO:0012505">
    <property type="term" value="C:endomembrane system"/>
    <property type="evidence" value="ECO:0007669"/>
    <property type="project" value="UniProtKB-SubCell"/>
</dbReference>
<keyword evidence="6" id="KW-1185">Reference proteome</keyword>
<evidence type="ECO:0000256" key="2">
    <source>
        <dbReference type="ARBA" id="ARBA00022670"/>
    </source>
</evidence>
<dbReference type="EMBL" id="RKHR01000003">
    <property type="protein sequence ID" value="ROS05383.1"/>
    <property type="molecule type" value="Genomic_DNA"/>
</dbReference>
<name>A0A3N2DZT2_9GAMM</name>
<dbReference type="Pfam" id="PF00717">
    <property type="entry name" value="Peptidase_S24"/>
    <property type="match status" value="1"/>
</dbReference>
<evidence type="ECO:0000256" key="3">
    <source>
        <dbReference type="ARBA" id="ARBA00022801"/>
    </source>
</evidence>
<dbReference type="InterPro" id="IPR014124">
    <property type="entry name" value="Pept_S26A_Sod_Ni_maturase"/>
</dbReference>
<protein>
    <submittedName>
        <fullName evidence="5">Nickel-type superoxide dismutase maturation protease</fullName>
    </submittedName>
</protein>
<gene>
    <name evidence="5" type="ORF">EDC56_0913</name>
</gene>
<evidence type="ECO:0000313" key="5">
    <source>
        <dbReference type="EMBL" id="ROS05383.1"/>
    </source>
</evidence>
<accession>A0A3N2DZT2</accession>
<dbReference type="PROSITE" id="PS00501">
    <property type="entry name" value="SPASE_I_1"/>
    <property type="match status" value="1"/>
</dbReference>
<dbReference type="GO" id="GO:0016020">
    <property type="term" value="C:membrane"/>
    <property type="evidence" value="ECO:0007669"/>
    <property type="project" value="InterPro"/>
</dbReference>
<dbReference type="Gene3D" id="2.10.109.10">
    <property type="entry name" value="Umud Fragment, subunit A"/>
    <property type="match status" value="1"/>
</dbReference>
<dbReference type="AlphaFoldDB" id="A0A3N2DZT2"/>
<evidence type="ECO:0000256" key="1">
    <source>
        <dbReference type="ARBA" id="ARBA00004308"/>
    </source>
</evidence>
<dbReference type="CDD" id="cd06530">
    <property type="entry name" value="S26_SPase_I"/>
    <property type="match status" value="1"/>
</dbReference>
<dbReference type="GO" id="GO:0006465">
    <property type="term" value="P:signal peptide processing"/>
    <property type="evidence" value="ECO:0007669"/>
    <property type="project" value="InterPro"/>
</dbReference>
<sequence length="105" mass="11449">MSKIKLYKVTGESMLPTFRSGDYVLALKRRRIALDIGDVVVVQHPRFGTIIKRLTGITDGSTLLIAGDNRLASTPQPTLGSITPEQVIGKVIFHIAGQKTSVTHH</sequence>
<organism evidence="5 6">
    <name type="scientific">Sinobacterium caligoides</name>
    <dbReference type="NCBI Taxonomy" id="933926"/>
    <lineage>
        <taxon>Bacteria</taxon>
        <taxon>Pseudomonadati</taxon>
        <taxon>Pseudomonadota</taxon>
        <taxon>Gammaproteobacteria</taxon>
        <taxon>Cellvibrionales</taxon>
        <taxon>Spongiibacteraceae</taxon>
        <taxon>Sinobacterium</taxon>
    </lineage>
</organism>
<dbReference type="InterPro" id="IPR019756">
    <property type="entry name" value="Pept_S26A_signal_pept_1_Ser-AS"/>
</dbReference>
<comment type="subcellular location">
    <subcellularLocation>
        <location evidence="1">Endomembrane system</location>
    </subcellularLocation>
</comment>
<dbReference type="InterPro" id="IPR019533">
    <property type="entry name" value="Peptidase_S26"/>
</dbReference>
<evidence type="ECO:0000313" key="6">
    <source>
        <dbReference type="Proteomes" id="UP000275394"/>
    </source>
</evidence>
<reference evidence="5 6" key="1">
    <citation type="submission" date="2018-11" db="EMBL/GenBank/DDBJ databases">
        <title>Genomic Encyclopedia of Type Strains, Phase IV (KMG-IV): sequencing the most valuable type-strain genomes for metagenomic binning, comparative biology and taxonomic classification.</title>
        <authorList>
            <person name="Goeker M."/>
        </authorList>
    </citation>
    <scope>NUCLEOTIDE SEQUENCE [LARGE SCALE GENOMIC DNA]</scope>
    <source>
        <strain evidence="5 6">DSM 100316</strain>
    </source>
</reference>
<keyword evidence="3" id="KW-0378">Hydrolase</keyword>
<dbReference type="SUPFAM" id="SSF51306">
    <property type="entry name" value="LexA/Signal peptidase"/>
    <property type="match status" value="1"/>
</dbReference>
<dbReference type="NCBIfam" id="TIGR02754">
    <property type="entry name" value="sod_Ni_protease"/>
    <property type="match status" value="1"/>
</dbReference>
<keyword evidence="2 5" id="KW-0645">Protease</keyword>